<dbReference type="SUPFAM" id="SSF50022">
    <property type="entry name" value="ISP domain"/>
    <property type="match status" value="1"/>
</dbReference>
<dbReference type="Gene3D" id="2.102.10.10">
    <property type="entry name" value="Rieske [2Fe-2S] iron-sulphur domain"/>
    <property type="match status" value="1"/>
</dbReference>
<accession>A0ABU0S5M0</accession>
<evidence type="ECO:0000256" key="4">
    <source>
        <dbReference type="ARBA" id="ARBA00023004"/>
    </source>
</evidence>
<evidence type="ECO:0000256" key="6">
    <source>
        <dbReference type="ARBA" id="ARBA00023157"/>
    </source>
</evidence>
<keyword evidence="5" id="KW-0411">Iron-sulfur</keyword>
<organism evidence="8 9">
    <name type="scientific">Phyllobacterium ifriqiyense</name>
    <dbReference type="NCBI Taxonomy" id="314238"/>
    <lineage>
        <taxon>Bacteria</taxon>
        <taxon>Pseudomonadati</taxon>
        <taxon>Pseudomonadota</taxon>
        <taxon>Alphaproteobacteria</taxon>
        <taxon>Hyphomicrobiales</taxon>
        <taxon>Phyllobacteriaceae</taxon>
        <taxon>Phyllobacterium</taxon>
    </lineage>
</organism>
<dbReference type="Gene3D" id="3.30.9.10">
    <property type="entry name" value="D-Amino Acid Oxidase, subunit A, domain 2"/>
    <property type="match status" value="1"/>
</dbReference>
<gene>
    <name evidence="8" type="ORF">QFZ34_000392</name>
</gene>
<dbReference type="SUPFAM" id="SSF51905">
    <property type="entry name" value="FAD/NAD(P)-binding domain"/>
    <property type="match status" value="1"/>
</dbReference>
<evidence type="ECO:0000256" key="3">
    <source>
        <dbReference type="ARBA" id="ARBA00023002"/>
    </source>
</evidence>
<proteinExistence type="predicted"/>
<dbReference type="InterPro" id="IPR036922">
    <property type="entry name" value="Rieske_2Fe-2S_sf"/>
</dbReference>
<evidence type="ECO:0000256" key="1">
    <source>
        <dbReference type="ARBA" id="ARBA00022714"/>
    </source>
</evidence>
<keyword evidence="1" id="KW-0001">2Fe-2S</keyword>
<reference evidence="8 9" key="1">
    <citation type="submission" date="2023-07" db="EMBL/GenBank/DDBJ databases">
        <title>Comparative genomics of wheat-associated soil bacteria to identify genetic determinants of phenazine resistance.</title>
        <authorList>
            <person name="Mouncey N."/>
        </authorList>
    </citation>
    <scope>NUCLEOTIDE SEQUENCE [LARGE SCALE GENOMIC DNA]</scope>
    <source>
        <strain evidence="8 9">W4I11</strain>
    </source>
</reference>
<dbReference type="Proteomes" id="UP001237780">
    <property type="component" value="Unassembled WGS sequence"/>
</dbReference>
<keyword evidence="2" id="KW-0479">Metal-binding</keyword>
<name>A0ABU0S5M0_9HYPH</name>
<dbReference type="Pfam" id="PF01266">
    <property type="entry name" value="DAO"/>
    <property type="match status" value="1"/>
</dbReference>
<sequence>MKNQPLWFEGVPSRHYPALEQALTVDVAVIGGGIVGLYAAHRLQQAGFKVALFEARTIGRQATGRSTAKVTSQHGMKYARLIDSFGSEAAKIYALANQLAAKELAALAQTMSASCGLEERSAYIYATNAQEAEQLARERDAARSLGLHYDIVNDIKLPFHPEASLKLSGQYQLDPYAFCVSLAENISLKANIFEDSRVTQVDYGEPCVLQINGHDVRANHVIVATQLPIISQGHYFTKAYPFAHPVIAAPMTGEPSFEGMFISAGSPSHSFRTATKNGIAYLVAAGPEFKPGQADEQTAAIENLHTFVERNFGLEMFSHLWINEDFRTMDELPFVGPVKASQPRLQVVTGLSAWGITQAAVSAEIVTGNILQNAHPCAALFDATRMDLVRGAGSFVANNTAAGVRLLKDRLFRSQVQDKNAVPAGGAGIILHNGEQVALRRGEDGSEFALSAVCTHLGCIVGWNQADETWDCPCHGSRFDKHGQVISGPATLPLARRDLRENP</sequence>
<evidence type="ECO:0000313" key="9">
    <source>
        <dbReference type="Proteomes" id="UP001237780"/>
    </source>
</evidence>
<dbReference type="InterPro" id="IPR005805">
    <property type="entry name" value="Rieske_Fe-S_prot_C"/>
</dbReference>
<dbReference type="InterPro" id="IPR006076">
    <property type="entry name" value="FAD-dep_OxRdtase"/>
</dbReference>
<dbReference type="InterPro" id="IPR017941">
    <property type="entry name" value="Rieske_2Fe-2S"/>
</dbReference>
<keyword evidence="3" id="KW-0560">Oxidoreductase</keyword>
<protein>
    <submittedName>
        <fullName evidence="8">Glycine/D-amino acid oxidase-like deaminating enzyme/nitrite reductase/ring-hydroxylating ferredoxin subunit</fullName>
    </submittedName>
</protein>
<evidence type="ECO:0000256" key="5">
    <source>
        <dbReference type="ARBA" id="ARBA00023014"/>
    </source>
</evidence>
<dbReference type="PANTHER" id="PTHR13847:SF274">
    <property type="entry name" value="RIESKE 2FE-2S IRON-SULFUR PROTEIN YHFW-RELATED"/>
    <property type="match status" value="1"/>
</dbReference>
<keyword evidence="4" id="KW-0408">Iron</keyword>
<dbReference type="Gene3D" id="3.50.50.60">
    <property type="entry name" value="FAD/NAD(P)-binding domain"/>
    <property type="match status" value="1"/>
</dbReference>
<keyword evidence="6" id="KW-1015">Disulfide bond</keyword>
<dbReference type="PRINTS" id="PR00162">
    <property type="entry name" value="RIESKE"/>
</dbReference>
<evidence type="ECO:0000259" key="7">
    <source>
        <dbReference type="PROSITE" id="PS51296"/>
    </source>
</evidence>
<dbReference type="PANTHER" id="PTHR13847">
    <property type="entry name" value="SARCOSINE DEHYDROGENASE-RELATED"/>
    <property type="match status" value="1"/>
</dbReference>
<keyword evidence="9" id="KW-1185">Reference proteome</keyword>
<dbReference type="PROSITE" id="PS51296">
    <property type="entry name" value="RIESKE"/>
    <property type="match status" value="1"/>
</dbReference>
<dbReference type="EMBL" id="JAUSZT010000002">
    <property type="protein sequence ID" value="MDQ0995215.1"/>
    <property type="molecule type" value="Genomic_DNA"/>
</dbReference>
<dbReference type="InterPro" id="IPR036188">
    <property type="entry name" value="FAD/NAD-bd_sf"/>
</dbReference>
<dbReference type="Pfam" id="PF00355">
    <property type="entry name" value="Rieske"/>
    <property type="match status" value="1"/>
</dbReference>
<feature type="domain" description="Rieske" evidence="7">
    <location>
        <begin position="414"/>
        <end position="503"/>
    </location>
</feature>
<evidence type="ECO:0000256" key="2">
    <source>
        <dbReference type="ARBA" id="ARBA00022723"/>
    </source>
</evidence>
<evidence type="ECO:0000313" key="8">
    <source>
        <dbReference type="EMBL" id="MDQ0995215.1"/>
    </source>
</evidence>
<dbReference type="RefSeq" id="WP_307276135.1">
    <property type="nucleotide sequence ID" value="NZ_JAUSZT010000002.1"/>
</dbReference>
<comment type="caution">
    <text evidence="8">The sequence shown here is derived from an EMBL/GenBank/DDBJ whole genome shotgun (WGS) entry which is preliminary data.</text>
</comment>